<evidence type="ECO:0000259" key="4">
    <source>
        <dbReference type="PROSITE" id="PS50222"/>
    </source>
</evidence>
<dbReference type="InterPro" id="IPR002048">
    <property type="entry name" value="EF_hand_dom"/>
</dbReference>
<evidence type="ECO:0000313" key="5">
    <source>
        <dbReference type="EMBL" id="RVW17654.1"/>
    </source>
</evidence>
<sequence>MAQVPGSLSTETEALSHLMSLVEAFRAFDGDNDGLISAAELGGIMGSLGYNPSEHDVKTMMQQGDTNRHGLLSIVEFLKMNTQDMDLGVLGPFLKNAFTLLEAGVEEDDKVTGEELHGVIGDMEIELSLDDCQGIIAAMDGDGDGCVSFEDFKLIVQSLL</sequence>
<dbReference type="OrthoDB" id="26525at2759"/>
<dbReference type="SMART" id="SM00054">
    <property type="entry name" value="EFh"/>
    <property type="match status" value="3"/>
</dbReference>
<name>A0A438C334_VITVI</name>
<protein>
    <submittedName>
        <fullName evidence="5">Putative calcium-binding protein CML29</fullName>
    </submittedName>
</protein>
<dbReference type="Pfam" id="PF13499">
    <property type="entry name" value="EF-hand_7"/>
    <property type="match status" value="1"/>
</dbReference>
<dbReference type="SUPFAM" id="SSF47473">
    <property type="entry name" value="EF-hand"/>
    <property type="match status" value="1"/>
</dbReference>
<dbReference type="EMBL" id="QGNW01002574">
    <property type="protein sequence ID" value="RVW17654.1"/>
    <property type="molecule type" value="Genomic_DNA"/>
</dbReference>
<dbReference type="Pfam" id="PF13833">
    <property type="entry name" value="EF-hand_8"/>
    <property type="match status" value="1"/>
</dbReference>
<dbReference type="Proteomes" id="UP000288805">
    <property type="component" value="Unassembled WGS sequence"/>
</dbReference>
<accession>A0A438C334</accession>
<keyword evidence="1" id="KW-0479">Metal-binding</keyword>
<dbReference type="Gene3D" id="1.10.238.10">
    <property type="entry name" value="EF-hand"/>
    <property type="match status" value="2"/>
</dbReference>
<proteinExistence type="predicted"/>
<dbReference type="InterPro" id="IPR018247">
    <property type="entry name" value="EF_Hand_1_Ca_BS"/>
</dbReference>
<evidence type="ECO:0000256" key="1">
    <source>
        <dbReference type="ARBA" id="ARBA00022723"/>
    </source>
</evidence>
<dbReference type="FunFam" id="1.10.238.10:FF:000178">
    <property type="entry name" value="Calmodulin-2 A"/>
    <property type="match status" value="1"/>
</dbReference>
<dbReference type="AlphaFoldDB" id="A0A438C334"/>
<reference evidence="5 6" key="1">
    <citation type="journal article" date="2018" name="PLoS Genet.">
        <title>Population sequencing reveals clonal diversity and ancestral inbreeding in the grapevine cultivar Chardonnay.</title>
        <authorList>
            <person name="Roach M.J."/>
            <person name="Johnson D.L."/>
            <person name="Bohlmann J."/>
            <person name="van Vuuren H.J."/>
            <person name="Jones S.J."/>
            <person name="Pretorius I.S."/>
            <person name="Schmidt S.A."/>
            <person name="Borneman A.R."/>
        </authorList>
    </citation>
    <scope>NUCLEOTIDE SEQUENCE [LARGE SCALE GENOMIC DNA]</scope>
    <source>
        <strain evidence="6">cv. Chardonnay</strain>
        <tissue evidence="5">Leaf</tissue>
    </source>
</reference>
<dbReference type="GO" id="GO:0005509">
    <property type="term" value="F:calcium ion binding"/>
    <property type="evidence" value="ECO:0007669"/>
    <property type="project" value="InterPro"/>
</dbReference>
<dbReference type="PROSITE" id="PS00018">
    <property type="entry name" value="EF_HAND_1"/>
    <property type="match status" value="2"/>
</dbReference>
<evidence type="ECO:0000256" key="2">
    <source>
        <dbReference type="ARBA" id="ARBA00022737"/>
    </source>
</evidence>
<evidence type="ECO:0000313" key="6">
    <source>
        <dbReference type="Proteomes" id="UP000288805"/>
    </source>
</evidence>
<dbReference type="KEGG" id="vvi:100259145"/>
<evidence type="ECO:0000256" key="3">
    <source>
        <dbReference type="ARBA" id="ARBA00022837"/>
    </source>
</evidence>
<dbReference type="PROSITE" id="PS50222">
    <property type="entry name" value="EF_HAND_2"/>
    <property type="match status" value="2"/>
</dbReference>
<dbReference type="CDD" id="cd00051">
    <property type="entry name" value="EFh"/>
    <property type="match status" value="1"/>
</dbReference>
<gene>
    <name evidence="5" type="primary">CML29_0</name>
    <name evidence="5" type="ORF">CK203_071818</name>
</gene>
<dbReference type="SMR" id="A0A438C334"/>
<organism evidence="5 6">
    <name type="scientific">Vitis vinifera</name>
    <name type="common">Grape</name>
    <dbReference type="NCBI Taxonomy" id="29760"/>
    <lineage>
        <taxon>Eukaryota</taxon>
        <taxon>Viridiplantae</taxon>
        <taxon>Streptophyta</taxon>
        <taxon>Embryophyta</taxon>
        <taxon>Tracheophyta</taxon>
        <taxon>Spermatophyta</taxon>
        <taxon>Magnoliopsida</taxon>
        <taxon>eudicotyledons</taxon>
        <taxon>Gunneridae</taxon>
        <taxon>Pentapetalae</taxon>
        <taxon>rosids</taxon>
        <taxon>Vitales</taxon>
        <taxon>Vitaceae</taxon>
        <taxon>Viteae</taxon>
        <taxon>Vitis</taxon>
    </lineage>
</organism>
<keyword evidence="3" id="KW-0106">Calcium</keyword>
<comment type="caution">
    <text evidence="5">The sequence shown here is derived from an EMBL/GenBank/DDBJ whole genome shotgun (WGS) entry which is preliminary data.</text>
</comment>
<feature type="domain" description="EF-hand" evidence="4">
    <location>
        <begin position="127"/>
        <end position="160"/>
    </location>
</feature>
<dbReference type="Gramene" id="Vitis18g00369.t01">
    <property type="protein sequence ID" value="Vitis18g00369.t01.CDS"/>
    <property type="gene ID" value="Vitis18g00369"/>
</dbReference>
<dbReference type="InterPro" id="IPR011992">
    <property type="entry name" value="EF-hand-dom_pair"/>
</dbReference>
<dbReference type="InterPro" id="IPR039647">
    <property type="entry name" value="EF_hand_pair_protein_CML-like"/>
</dbReference>
<feature type="domain" description="EF-hand" evidence="4">
    <location>
        <begin position="16"/>
        <end position="51"/>
    </location>
</feature>
<dbReference type="PANTHER" id="PTHR10891">
    <property type="entry name" value="EF-HAND CALCIUM-BINDING DOMAIN CONTAINING PROTEIN"/>
    <property type="match status" value="1"/>
</dbReference>
<keyword evidence="2" id="KW-0677">Repeat</keyword>
<dbReference type="GO" id="GO:0043226">
    <property type="term" value="C:organelle"/>
    <property type="evidence" value="ECO:0007669"/>
    <property type="project" value="UniProtKB-ARBA"/>
</dbReference>